<dbReference type="GO" id="GO:0046314">
    <property type="term" value="P:phosphocreatine biosynthetic process"/>
    <property type="evidence" value="ECO:0007669"/>
    <property type="project" value="InterPro"/>
</dbReference>
<dbReference type="GO" id="GO:0004111">
    <property type="term" value="F:creatine kinase activity"/>
    <property type="evidence" value="ECO:0007669"/>
    <property type="project" value="InterPro"/>
</dbReference>
<protein>
    <recommendedName>
        <fullName evidence="1">arginine kinase</fullName>
        <ecNumber evidence="1">2.7.3.3</ecNumber>
    </recommendedName>
</protein>
<dbReference type="AlphaFoldDB" id="A0A7T8H1K0"/>
<feature type="non-terminal residue" evidence="7">
    <location>
        <position position="293"/>
    </location>
</feature>
<dbReference type="Proteomes" id="UP000595437">
    <property type="component" value="Chromosome 11"/>
</dbReference>
<feature type="domain" description="Phosphagen kinase C-terminal" evidence="6">
    <location>
        <begin position="100"/>
        <end position="279"/>
    </location>
</feature>
<dbReference type="GO" id="GO:0004054">
    <property type="term" value="F:arginine kinase activity"/>
    <property type="evidence" value="ECO:0007669"/>
    <property type="project" value="UniProtKB-EC"/>
</dbReference>
<evidence type="ECO:0000256" key="3">
    <source>
        <dbReference type="ARBA" id="ARBA00022741"/>
    </source>
</evidence>
<keyword evidence="3" id="KW-0547">Nucleotide-binding</keyword>
<gene>
    <name evidence="7" type="ORF">FKW44_016193</name>
</gene>
<keyword evidence="8" id="KW-1185">Reference proteome</keyword>
<proteinExistence type="predicted"/>
<sequence length="293" mass="33345">FQDHPESDWKLSDEKFWKNISDIKVPSCDPSILSYRLSLQRSIIGYPLHSRMTSNQYMNLENDMRAVLSNCSFYPLGTIHQLKGLLKKSPSGEEALRKYFLHIDDNDDDGIKDEQTQFFIASGGSNFWPLGRSTWAAPREGFNSIQIRINQIDHLEIIRNFSPSEPLLAVIQEILSFLNEIEQKLKTLDGNLTYLKTMNIGTGLRITGVMEVPNSVNFKMIRVAEVADSFSLRINGKGGNHLSEADNRIEISNRITFGIGEADILFQFFEGLKNLISLKQSLEVDHVRFSLKT</sequence>
<dbReference type="PANTHER" id="PTHR11547">
    <property type="entry name" value="ARGININE OR CREATINE KINASE"/>
    <property type="match status" value="1"/>
</dbReference>
<evidence type="ECO:0000256" key="1">
    <source>
        <dbReference type="ARBA" id="ARBA00012230"/>
    </source>
</evidence>
<reference evidence="8" key="1">
    <citation type="submission" date="2021-01" db="EMBL/GenBank/DDBJ databases">
        <title>Caligus Genome Assembly.</title>
        <authorList>
            <person name="Gallardo-Escarate C."/>
        </authorList>
    </citation>
    <scope>NUCLEOTIDE SEQUENCE [LARGE SCALE GENOMIC DNA]</scope>
</reference>
<dbReference type="SUPFAM" id="SSF55931">
    <property type="entry name" value="Glutamine synthetase/guanido kinase"/>
    <property type="match status" value="1"/>
</dbReference>
<dbReference type="Gene3D" id="3.30.590.10">
    <property type="entry name" value="Glutamine synthetase/guanido kinase, catalytic domain"/>
    <property type="match status" value="1"/>
</dbReference>
<dbReference type="GO" id="GO:0005524">
    <property type="term" value="F:ATP binding"/>
    <property type="evidence" value="ECO:0007669"/>
    <property type="project" value="UniProtKB-KW"/>
</dbReference>
<dbReference type="InterPro" id="IPR014746">
    <property type="entry name" value="Gln_synth/guanido_kin_cat_dom"/>
</dbReference>
<evidence type="ECO:0000256" key="5">
    <source>
        <dbReference type="ARBA" id="ARBA00022840"/>
    </source>
</evidence>
<keyword evidence="5" id="KW-0067">ATP-binding</keyword>
<dbReference type="Pfam" id="PF00217">
    <property type="entry name" value="ATP-gua_Ptrans"/>
    <property type="match status" value="1"/>
</dbReference>
<dbReference type="PANTHER" id="PTHR11547:SF38">
    <property type="entry name" value="ARGININE KINASE 1-RELATED"/>
    <property type="match status" value="1"/>
</dbReference>
<dbReference type="InterPro" id="IPR000749">
    <property type="entry name" value="ATP-guanido_PTrfase"/>
</dbReference>
<evidence type="ECO:0000256" key="2">
    <source>
        <dbReference type="ARBA" id="ARBA00022679"/>
    </source>
</evidence>
<dbReference type="EC" id="2.7.3.3" evidence="1"/>
<organism evidence="7 8">
    <name type="scientific">Caligus rogercresseyi</name>
    <name type="common">Sea louse</name>
    <dbReference type="NCBI Taxonomy" id="217165"/>
    <lineage>
        <taxon>Eukaryota</taxon>
        <taxon>Metazoa</taxon>
        <taxon>Ecdysozoa</taxon>
        <taxon>Arthropoda</taxon>
        <taxon>Crustacea</taxon>
        <taxon>Multicrustacea</taxon>
        <taxon>Hexanauplia</taxon>
        <taxon>Copepoda</taxon>
        <taxon>Siphonostomatoida</taxon>
        <taxon>Caligidae</taxon>
        <taxon>Caligus</taxon>
    </lineage>
</organism>
<dbReference type="GO" id="GO:0005615">
    <property type="term" value="C:extracellular space"/>
    <property type="evidence" value="ECO:0007669"/>
    <property type="project" value="TreeGrafter"/>
</dbReference>
<evidence type="ECO:0000259" key="6">
    <source>
        <dbReference type="Pfam" id="PF00217"/>
    </source>
</evidence>
<evidence type="ECO:0000313" key="8">
    <source>
        <dbReference type="Proteomes" id="UP000595437"/>
    </source>
</evidence>
<evidence type="ECO:0000313" key="7">
    <source>
        <dbReference type="EMBL" id="QQP41733.1"/>
    </source>
</evidence>
<name>A0A7T8H1K0_CALRO</name>
<keyword evidence="2" id="KW-0808">Transferase</keyword>
<accession>A0A7T8H1K0</accession>
<dbReference type="InterPro" id="IPR022414">
    <property type="entry name" value="ATP-guanido_PTrfase_cat"/>
</dbReference>
<evidence type="ECO:0000256" key="4">
    <source>
        <dbReference type="ARBA" id="ARBA00022777"/>
    </source>
</evidence>
<dbReference type="EMBL" id="CP045900">
    <property type="protein sequence ID" value="QQP41733.1"/>
    <property type="molecule type" value="Genomic_DNA"/>
</dbReference>
<keyword evidence="4" id="KW-0418">Kinase</keyword>